<gene>
    <name evidence="1" type="ORF">LBU54_15280</name>
</gene>
<keyword evidence="2" id="KW-1185">Reference proteome</keyword>
<name>A0ABS7XVA9_9FLAO</name>
<evidence type="ECO:0008006" key="3">
    <source>
        <dbReference type="Google" id="ProtNLM"/>
    </source>
</evidence>
<organism evidence="1 2">
    <name type="scientific">Winogradskyella alexanderae</name>
    <dbReference type="NCBI Taxonomy" id="2877123"/>
    <lineage>
        <taxon>Bacteria</taxon>
        <taxon>Pseudomonadati</taxon>
        <taxon>Bacteroidota</taxon>
        <taxon>Flavobacteriia</taxon>
        <taxon>Flavobacteriales</taxon>
        <taxon>Flavobacteriaceae</taxon>
        <taxon>Winogradskyella</taxon>
    </lineage>
</organism>
<feature type="non-terminal residue" evidence="1">
    <location>
        <position position="1"/>
    </location>
</feature>
<dbReference type="Proteomes" id="UP001198901">
    <property type="component" value="Unassembled WGS sequence"/>
</dbReference>
<evidence type="ECO:0000313" key="2">
    <source>
        <dbReference type="Proteomes" id="UP001198901"/>
    </source>
</evidence>
<comment type="caution">
    <text evidence="1">The sequence shown here is derived from an EMBL/GenBank/DDBJ whole genome shotgun (WGS) entry which is preliminary data.</text>
</comment>
<accession>A0ABS7XVA9</accession>
<proteinExistence type="predicted"/>
<dbReference type="RefSeq" id="WP_224531991.1">
    <property type="nucleotide sequence ID" value="NZ_JAIUJR010000040.1"/>
</dbReference>
<dbReference type="EMBL" id="JAIUJR010000040">
    <property type="protein sequence ID" value="MCA0133953.1"/>
    <property type="molecule type" value="Genomic_DNA"/>
</dbReference>
<evidence type="ECO:0000313" key="1">
    <source>
        <dbReference type="EMBL" id="MCA0133953.1"/>
    </source>
</evidence>
<reference evidence="2" key="1">
    <citation type="submission" date="2023-07" db="EMBL/GenBank/DDBJ databases">
        <authorList>
            <person name="Yue Y."/>
        </authorList>
    </citation>
    <scope>NUCLEOTIDE SEQUENCE [LARGE SCALE GENOMIC DNA]</scope>
    <source>
        <strain evidence="2">D23</strain>
    </source>
</reference>
<sequence>TGILRPEFANYQFVNPLATNQFIVDQTINIANISEGPAIFDPALIEANSNPDLRHYLSLGNDIDATDYVEFIYNSPFSSASNRYLIVTERAGNNPVTVQALDNMNNLTGNVINVTNADYINTGVVTDFGQNIEIAVYPLTALVPSNTEISGIRITQTAAGTLANLRDGGDGKVFILYDPTFLTPPPTIETLTSAIQPTCPTNEGSITVVATDNGGGTIEYSLTSLSGLNDQAFQTSNTFNNLPPDTYTPVVRYQATPTCVATSNIPFVLNFIPCPSITTVKDFADIDGGALTEYDTVGQVINYTI</sequence>
<feature type="non-terminal residue" evidence="1">
    <location>
        <position position="305"/>
    </location>
</feature>
<protein>
    <recommendedName>
        <fullName evidence="3">Gliding motility-associated C-terminal domain-containing protein</fullName>
    </recommendedName>
</protein>